<dbReference type="SUPFAM" id="SSF56801">
    <property type="entry name" value="Acetyl-CoA synthetase-like"/>
    <property type="match status" value="2"/>
</dbReference>
<dbReference type="PROSITE" id="PS00455">
    <property type="entry name" value="AMP_BINDING"/>
    <property type="match status" value="2"/>
</dbReference>
<dbReference type="InterPro" id="IPR032821">
    <property type="entry name" value="PKS_assoc"/>
</dbReference>
<dbReference type="InterPro" id="IPR001242">
    <property type="entry name" value="Condensation_dom"/>
</dbReference>
<evidence type="ECO:0000259" key="9">
    <source>
        <dbReference type="PROSITE" id="PS50075"/>
    </source>
</evidence>
<evidence type="ECO:0000259" key="10">
    <source>
        <dbReference type="PROSITE" id="PS52004"/>
    </source>
</evidence>
<dbReference type="RefSeq" id="WP_253565092.1">
    <property type="nucleotide sequence ID" value="NZ_JAMZEK010000001.1"/>
</dbReference>
<dbReference type="InterPro" id="IPR018201">
    <property type="entry name" value="Ketoacyl_synth_AS"/>
</dbReference>
<dbReference type="Pfam" id="PF00501">
    <property type="entry name" value="AMP-binding"/>
    <property type="match status" value="2"/>
</dbReference>
<keyword evidence="3" id="KW-0596">Phosphopantetheine</keyword>
<dbReference type="InterPro" id="IPR015424">
    <property type="entry name" value="PyrdxlP-dep_Trfase"/>
</dbReference>
<dbReference type="PROSITE" id="PS50075">
    <property type="entry name" value="CARRIER"/>
    <property type="match status" value="3"/>
</dbReference>
<dbReference type="InterPro" id="IPR014030">
    <property type="entry name" value="Ketoacyl_synth_N"/>
</dbReference>
<dbReference type="InterPro" id="IPR025110">
    <property type="entry name" value="AMP-bd_C"/>
</dbReference>
<dbReference type="SUPFAM" id="SSF53901">
    <property type="entry name" value="Thiolase-like"/>
    <property type="match status" value="1"/>
</dbReference>
<evidence type="ECO:0000256" key="1">
    <source>
        <dbReference type="ARBA" id="ARBA00001933"/>
    </source>
</evidence>
<keyword evidence="5" id="KW-0808">Transferase</keyword>
<dbReference type="Gene3D" id="3.30.559.10">
    <property type="entry name" value="Chloramphenicol acetyltransferase-like domain"/>
    <property type="match status" value="1"/>
</dbReference>
<dbReference type="Pfam" id="PF16197">
    <property type="entry name" value="KAsynt_C_assoc"/>
    <property type="match status" value="1"/>
</dbReference>
<dbReference type="InterPro" id="IPR016036">
    <property type="entry name" value="Malonyl_transacylase_ACP-bd"/>
</dbReference>
<dbReference type="Gene3D" id="3.30.559.30">
    <property type="entry name" value="Nonribosomal peptide synthetase, condensation domain"/>
    <property type="match status" value="1"/>
</dbReference>
<dbReference type="InterPro" id="IPR049704">
    <property type="entry name" value="Aminotrans_3_PPA_site"/>
</dbReference>
<dbReference type="CDD" id="cd00833">
    <property type="entry name" value="PKS"/>
    <property type="match status" value="1"/>
</dbReference>
<dbReference type="SUPFAM" id="SSF52151">
    <property type="entry name" value="FabD/lysophospholipase-like"/>
    <property type="match status" value="1"/>
</dbReference>
<evidence type="ECO:0000256" key="2">
    <source>
        <dbReference type="ARBA" id="ARBA00005194"/>
    </source>
</evidence>
<dbReference type="SMART" id="SM00823">
    <property type="entry name" value="PKS_PP"/>
    <property type="match status" value="3"/>
</dbReference>
<evidence type="ECO:0000256" key="7">
    <source>
        <dbReference type="ARBA" id="ARBA00029443"/>
    </source>
</evidence>
<dbReference type="SUPFAM" id="SSF53383">
    <property type="entry name" value="PLP-dependent transferases"/>
    <property type="match status" value="1"/>
</dbReference>
<dbReference type="SMART" id="SM00825">
    <property type="entry name" value="PKS_KS"/>
    <property type="match status" value="1"/>
</dbReference>
<dbReference type="Pfam" id="PF00202">
    <property type="entry name" value="Aminotran_3"/>
    <property type="match status" value="1"/>
</dbReference>
<dbReference type="InterPro" id="IPR009081">
    <property type="entry name" value="PP-bd_ACP"/>
</dbReference>
<keyword evidence="6" id="KW-0663">Pyridoxal phosphate</keyword>
<dbReference type="PANTHER" id="PTHR45527">
    <property type="entry name" value="NONRIBOSOMAL PEPTIDE SYNTHETASE"/>
    <property type="match status" value="1"/>
</dbReference>
<comment type="similarity">
    <text evidence="7">In the C-terminal section; belongs to the NRP synthetase family.</text>
</comment>
<sequence>MNGSGANPFDVASAIARQLRARKSTPVLRAQGVATDGEALERAIRLRAARLQQQGVVAGDVVACEAGHRVDTVAWMLACLRLGAVWMPLDAGYPPVRLEAMLADARPRVLIDPLQRLPALDLPPGLPQIVDDDHPDADAAFDSAAMSGLDYVLFTSGSSGQPKGVAMRGAVIGHLIGWHVAHPALGRAARTLQFAPLTFDVSVQEILSTLATGGELVLPSEDERRDPYALLSRLVADRVERLFLPYVALQALAEAVAAGGELPVHLRDVVTAGEQLRVTPAIRALFRQLSGATLHNHYGPTEAHVVTALTLDGDPAGWPELPSIGTALPHVALRVADVQGKPVPDGDDGELLLGGDCLASGYIGRPELTAERFVERTDGRWYRTGDRARIERDGSVTWLGRLDDQVKIDGYRIEPAGIEAVLARHPAVAEVVVVPTGEMGRQRLVAHVVPRDAMADESALITSLRQYAETELAAYQLPQAWALQAALPLTGSGKIDRRALAAEGTRAPLAWTDDAPLVEQLAALWQQLLGVATVPHDANVFDLGARSLTVVRALTELRRRGHRTLRAVDLYEHPTVQALAARITQGHAVSPARASTGRRARPSEGEAGVAIVGMAGRFPAADSIDALWELLLAGREALSRFTPEQVSPLVPASLREHPRYVPVRGVMADADRFDAAFFGVPAREALLMDPQQRVFLELCWNALEDAGIDPARADGSVGVYAGSSNNSYRRLVDARADLVQAVGEFAAMLANEKDYLATRVAHRLDLTGPALNIQTACSTSLVAVVQAWHALMSGQCDVALAGGVHVPAPQEAGYLPVEGGMESDDGHCRPFDAAANGTVFSAGAGVVVLKRVADALAAGDRIVAVIRGVGINNDGADKASFTAPSVRGQADALAQALACAGVTPDTVGYIEAHGTATPLGDPIEVAALNRAYAVDGTMPDSCWLGSLKGNLGHLNAASGVAGLIKAALALQHGELPPTLHYRTPNPEVPFAEGPFRVVAERMPWRAGETPRRAGVSSFGVGGTNAHVILEEAPAVAARDDAQPFVLLPLSARDEAALARRGEALADALVGADAVTLADAGWTLALGRQPMAVRGFAVADCGETAATRLRQLSPHRVAKRPRVVFLFSGQGSQHAGMARELVASEPVFAEAFARCCALASVPLGLDLAALILDGGDNADAQLAQTRCAQPALFAVSYALAELWEHWGVVADAMIGHSIGEYVAACRAGVFALEDAVALVVARGAAMQAQPPGAMLAVRCGLAALPVPLPEAVSLAAVNGPSLVVVAGPQAEVTAYAEALAAHEVASTALKVSHAFHSAMMDGALPPFRAALETVPRHAPTRPFHSSVSGAPITADEAVSADYWCRQLRQPVRFADAVAQVLGEGEAVLLEVGPAQALTSLVRSMLDGRGRAVPSLGPASRPGDAREQLLRALGECWCAGIEPDWPAVYAGQFRRKTRLPGYPFAGERYWITPDAATTSAPSAAASGQGASIMPTPTPTPVALARRPRLAAELRSLFEQLTGETLDASQDGVAFLDLGLDSLALTQATLEIERRFGLKLKFRRLMEDLDTVDALANLLDVELPPEAAAAPALAPAPVAAALPTTAALPAGDATPLAQLIQSQVALLNQQAELLRLLAGQGSAAVVPAPAAATPVAPAVAPAADEDAAPANLVARPFGASARIVTDRRAELSEAQRTWLARFVADYTARTRGSRDFNQQHRALMADPRVVTGFNPLWKELTYPIVAERSEGARLWDVDGNEYIDLLNGFGVNFLGYQPKFVVDALHTQLDTGLEIGPQHPLTAEVSQLISEMTGMPRVAFCNTGSEAVMGAMRMARTVTGRQTIVVFRDSYHGIFDEVIVRGTRTLRSIAAAPGILASAVENVLVLDYGSDEALRVIGERAHELAAVLIEPVQSKHPTLQPQAFVQALRGICDRAGCALIFDEVITGFRMAPGGAQEAYGVRADIATYGKIIGGGLPFAAIAGTARWMDALDGGFWRFGDDSYPEAGVTYFAGTFVRHPLALAAARAALHWIKAQGPQLQAGLNARTRAMIDRLNAVFAARRAPVTAVGYSSLWKLLVDDGQPCASLFYYRLRHAGLHLFEQFNCFLSVAHGEAEVERIVAAVTESVDDLLAGSVLLPRGEVGASMPAPVAAPATVATATADALPAKVPLSDAQMGRWLGMHYNDAIAPAFNESTRLAFDGTLDVAALERAFDALVARHDIFAMRFAEDGSGQVFAPPSPVRLALLDLSKATDPQAAFDALARDEAARPFDALEFPLLRAWLVKLATDRHVLLMVAHHIVMDGWSLSLFLRELALSYNAFRQGRSPALPPADAWRRFVLDEHARRDGAEGQASLAWWMTQYRTLPDPLALPLDRPRQRDPRFRGATFGGSLDAETVRLVRESARTQRVTLFAFLLSGYYALLQRLSGQDDLICGIPFAGQAASRFGQTLGDADNTLPLRMTVDPGESFGALVKRVQAGLLDAGEHQDVSIARIAQELKLPRDTGRLPLTEVLFNFNPATADTPWDGVAVTHSDLPKSHMNWDMEFHFNEHAGRLDFLFHYNPDLFDAATIERWSGYLGAILRQGAARPEQAPGDHVLMDEAERRQVLEGWNDTAAPLDRQQSLVDLIGTIMREHPFRTAVSGSGLSVDYAGLDAASRSLALALGRRGVGRGDYVGVCVPRTVDMLVAVLGVLRSGAAYVPLDPEFPPERLQYMADKAGVRCILCGPEDAVPAVLAQAAQRLPVAQLMREPDDGRELPVVHGDDQAYVLFTSGSTGQPKGVRILHRNLVNFLCSMQRDPGFSANDVLCAVTTLSFDIAGLEMYLPLICGGQVVVATEADHRDPKALCELIERSGCTVLQTTPSLLKLVEEIGYDAVFRDLRLLVGGEALPLALARSLAARCRGLWNLYGPTETTIWSTVAPIGAGVEVVPLGRPIANTRIYVLDRRGQPVPPGVIGEIVIAGDGVADGYLGEPALTAQRFVPEPFRASGGRMYRTGDLGAWRNGMLYFHGRVDHQIKIRGFRIEPGDIEAVAGSDQAVRECVVLAHRFGDNDLRLVLYAAVDGDPAEVAPRLRGSLRARLPAYMQPQHIEILDQLPKTANGKIDRKALPAPAATHEAPPREVTPAGFDDPRQAYIAALWCEMIGVPSVRVSDNFFDVGGHSLLAVTFTSRVQRETGVRINLLDVATSTLAALATALPEQAAVAQAPATPPDGSLLARMSRLFGRGKDGGKRAP</sequence>
<dbReference type="InterPro" id="IPR000873">
    <property type="entry name" value="AMP-dep_synth/lig_dom"/>
</dbReference>
<dbReference type="PROSITE" id="PS52004">
    <property type="entry name" value="KS3_2"/>
    <property type="match status" value="1"/>
</dbReference>
<dbReference type="InterPro" id="IPR045851">
    <property type="entry name" value="AMP-bd_C_sf"/>
</dbReference>
<dbReference type="Gene3D" id="3.30.70.3290">
    <property type="match status" value="1"/>
</dbReference>
<dbReference type="InterPro" id="IPR020845">
    <property type="entry name" value="AMP-binding_CS"/>
</dbReference>
<dbReference type="Gene3D" id="3.30.300.30">
    <property type="match status" value="2"/>
</dbReference>
<dbReference type="InterPro" id="IPR029058">
    <property type="entry name" value="AB_hydrolase_fold"/>
</dbReference>
<evidence type="ECO:0000256" key="3">
    <source>
        <dbReference type="ARBA" id="ARBA00022450"/>
    </source>
</evidence>
<dbReference type="SUPFAM" id="SSF47336">
    <property type="entry name" value="ACP-like"/>
    <property type="match status" value="3"/>
</dbReference>
<dbReference type="InterPro" id="IPR036736">
    <property type="entry name" value="ACP-like_sf"/>
</dbReference>
<feature type="domain" description="Carrier" evidence="9">
    <location>
        <begin position="3122"/>
        <end position="3197"/>
    </location>
</feature>
<dbReference type="InterPro" id="IPR020841">
    <property type="entry name" value="PKS_Beta-ketoAc_synthase_dom"/>
</dbReference>
<dbReference type="InterPro" id="IPR016039">
    <property type="entry name" value="Thiolase-like"/>
</dbReference>
<comment type="caution">
    <text evidence="11">The sequence shown here is derived from an EMBL/GenBank/DDBJ whole genome shotgun (WGS) entry which is preliminary data.</text>
</comment>
<keyword evidence="12" id="KW-1185">Reference proteome</keyword>
<dbReference type="PROSITE" id="PS00606">
    <property type="entry name" value="KS3_1"/>
    <property type="match status" value="1"/>
</dbReference>
<dbReference type="NCBIfam" id="TIGR01733">
    <property type="entry name" value="AA-adenyl-dom"/>
    <property type="match status" value="2"/>
</dbReference>
<dbReference type="Gene3D" id="3.90.1150.10">
    <property type="entry name" value="Aspartate Aminotransferase, domain 1"/>
    <property type="match status" value="1"/>
</dbReference>
<name>A0ABT1F7I6_9GAMM</name>
<keyword evidence="4" id="KW-0597">Phosphoprotein</keyword>
<protein>
    <submittedName>
        <fullName evidence="11">Amino acid adenylation domain-containing protein</fullName>
    </submittedName>
</protein>
<dbReference type="SMART" id="SM00827">
    <property type="entry name" value="PKS_AT"/>
    <property type="match status" value="1"/>
</dbReference>
<feature type="compositionally biased region" description="Low complexity" evidence="8">
    <location>
        <begin position="1478"/>
        <end position="1489"/>
    </location>
</feature>
<dbReference type="Gene3D" id="3.40.50.1820">
    <property type="entry name" value="alpha/beta hydrolase"/>
    <property type="match status" value="1"/>
</dbReference>
<dbReference type="InterPro" id="IPR014031">
    <property type="entry name" value="Ketoacyl_synth_C"/>
</dbReference>
<dbReference type="Pfam" id="PF02801">
    <property type="entry name" value="Ketoacyl-synt_C"/>
    <property type="match status" value="1"/>
</dbReference>
<dbReference type="Pfam" id="PF00698">
    <property type="entry name" value="Acyl_transf_1"/>
    <property type="match status" value="1"/>
</dbReference>
<dbReference type="Pfam" id="PF00550">
    <property type="entry name" value="PP-binding"/>
    <property type="match status" value="3"/>
</dbReference>
<feature type="region of interest" description="Disordered" evidence="8">
    <location>
        <begin position="1478"/>
        <end position="1499"/>
    </location>
</feature>
<dbReference type="SUPFAM" id="SSF55048">
    <property type="entry name" value="Probable ACP-binding domain of malonyl-CoA ACP transacylase"/>
    <property type="match status" value="1"/>
</dbReference>
<dbReference type="Gene3D" id="3.40.47.10">
    <property type="match status" value="1"/>
</dbReference>
<dbReference type="InterPro" id="IPR001227">
    <property type="entry name" value="Ac_transferase_dom_sf"/>
</dbReference>
<evidence type="ECO:0000313" key="11">
    <source>
        <dbReference type="EMBL" id="MCP1373341.1"/>
    </source>
</evidence>
<dbReference type="CDD" id="cd19531">
    <property type="entry name" value="LCL_NRPS-like"/>
    <property type="match status" value="1"/>
</dbReference>
<comment type="cofactor">
    <cofactor evidence="1">
        <name>pyridoxal 5'-phosphate</name>
        <dbReference type="ChEBI" id="CHEBI:597326"/>
    </cofactor>
</comment>
<evidence type="ECO:0000313" key="12">
    <source>
        <dbReference type="Proteomes" id="UP001204615"/>
    </source>
</evidence>
<dbReference type="Pfam" id="PF00668">
    <property type="entry name" value="Condensation"/>
    <property type="match status" value="1"/>
</dbReference>
<proteinExistence type="inferred from homology"/>
<dbReference type="PROSITE" id="PS00600">
    <property type="entry name" value="AA_TRANSFER_CLASS_3"/>
    <property type="match status" value="1"/>
</dbReference>
<dbReference type="InterPro" id="IPR023213">
    <property type="entry name" value="CAT-like_dom_sf"/>
</dbReference>
<evidence type="ECO:0000256" key="6">
    <source>
        <dbReference type="ARBA" id="ARBA00022898"/>
    </source>
</evidence>
<dbReference type="Gene3D" id="3.40.366.10">
    <property type="entry name" value="Malonyl-Coenzyme A Acyl Carrier Protein, domain 2"/>
    <property type="match status" value="1"/>
</dbReference>
<dbReference type="InterPro" id="IPR042099">
    <property type="entry name" value="ANL_N_sf"/>
</dbReference>
<gene>
    <name evidence="11" type="ORF">NC595_04635</name>
</gene>
<dbReference type="InterPro" id="IPR015422">
    <property type="entry name" value="PyrdxlP-dep_Trfase_small"/>
</dbReference>
<evidence type="ECO:0000256" key="5">
    <source>
        <dbReference type="ARBA" id="ARBA00022679"/>
    </source>
</evidence>
<dbReference type="CDD" id="cd05930">
    <property type="entry name" value="A_NRPS"/>
    <property type="match status" value="1"/>
</dbReference>
<organism evidence="11 12">
    <name type="scientific">Dyella lutea</name>
    <dbReference type="NCBI Taxonomy" id="2950441"/>
    <lineage>
        <taxon>Bacteria</taxon>
        <taxon>Pseudomonadati</taxon>
        <taxon>Pseudomonadota</taxon>
        <taxon>Gammaproteobacteria</taxon>
        <taxon>Lysobacterales</taxon>
        <taxon>Rhodanobacteraceae</taxon>
        <taxon>Dyella</taxon>
    </lineage>
</organism>
<dbReference type="InterPro" id="IPR005814">
    <property type="entry name" value="Aminotrans_3"/>
</dbReference>
<evidence type="ECO:0000256" key="4">
    <source>
        <dbReference type="ARBA" id="ARBA00022553"/>
    </source>
</evidence>
<dbReference type="InterPro" id="IPR016035">
    <property type="entry name" value="Acyl_Trfase/lysoPLipase"/>
</dbReference>
<dbReference type="EMBL" id="JAMZEK010000001">
    <property type="protein sequence ID" value="MCP1373341.1"/>
    <property type="molecule type" value="Genomic_DNA"/>
</dbReference>
<dbReference type="Proteomes" id="UP001204615">
    <property type="component" value="Unassembled WGS sequence"/>
</dbReference>
<dbReference type="NCBIfam" id="NF003417">
    <property type="entry name" value="PRK04813.1"/>
    <property type="match status" value="2"/>
</dbReference>
<accession>A0ABT1F7I6</accession>
<feature type="domain" description="Carrier" evidence="9">
    <location>
        <begin position="1502"/>
        <end position="1580"/>
    </location>
</feature>
<dbReference type="Gene3D" id="1.10.1200.10">
    <property type="entry name" value="ACP-like"/>
    <property type="match status" value="2"/>
</dbReference>
<dbReference type="InterPro" id="IPR014043">
    <property type="entry name" value="Acyl_transferase_dom"/>
</dbReference>
<dbReference type="InterPro" id="IPR015421">
    <property type="entry name" value="PyrdxlP-dep_Trfase_major"/>
</dbReference>
<dbReference type="Gene3D" id="3.40.50.12780">
    <property type="entry name" value="N-terminal domain of ligase-like"/>
    <property type="match status" value="2"/>
</dbReference>
<evidence type="ECO:0000256" key="8">
    <source>
        <dbReference type="SAM" id="MobiDB-lite"/>
    </source>
</evidence>
<reference evidence="11 12" key="1">
    <citation type="submission" date="2022-06" db="EMBL/GenBank/DDBJ databases">
        <title>Dyella sp. Sa strain:Sa Genome sequencing.</title>
        <authorList>
            <person name="Park S."/>
        </authorList>
    </citation>
    <scope>NUCLEOTIDE SEQUENCE [LARGE SCALE GENOMIC DNA]</scope>
    <source>
        <strain evidence="11 12">Sa</strain>
    </source>
</reference>
<dbReference type="Pfam" id="PF13193">
    <property type="entry name" value="AMP-binding_C"/>
    <property type="match status" value="2"/>
</dbReference>
<feature type="domain" description="Carrier" evidence="9">
    <location>
        <begin position="512"/>
        <end position="587"/>
    </location>
</feature>
<dbReference type="SUPFAM" id="SSF52777">
    <property type="entry name" value="CoA-dependent acyltransferases"/>
    <property type="match status" value="2"/>
</dbReference>
<dbReference type="PANTHER" id="PTHR45527:SF1">
    <property type="entry name" value="FATTY ACID SYNTHASE"/>
    <property type="match status" value="1"/>
</dbReference>
<dbReference type="InterPro" id="IPR010071">
    <property type="entry name" value="AA_adenyl_dom"/>
</dbReference>
<dbReference type="Pfam" id="PF00109">
    <property type="entry name" value="ketoacyl-synt"/>
    <property type="match status" value="1"/>
</dbReference>
<feature type="domain" description="Ketosynthase family 3 (KS3)" evidence="10">
    <location>
        <begin position="606"/>
        <end position="1031"/>
    </location>
</feature>
<comment type="pathway">
    <text evidence="2">Lipid metabolism; fatty acid biosynthesis.</text>
</comment>
<dbReference type="Gene3D" id="3.40.640.10">
    <property type="entry name" value="Type I PLP-dependent aspartate aminotransferase-like (Major domain)"/>
    <property type="match status" value="1"/>
</dbReference>
<dbReference type="InterPro" id="IPR020806">
    <property type="entry name" value="PKS_PP-bd"/>
</dbReference>